<keyword evidence="3 7" id="KW-0312">Gluconeogenesis</keyword>
<evidence type="ECO:0000256" key="1">
    <source>
        <dbReference type="ARBA" id="ARBA00004926"/>
    </source>
</evidence>
<feature type="active site" evidence="7">
    <location>
        <position position="505"/>
    </location>
</feature>
<dbReference type="GO" id="GO:0097367">
    <property type="term" value="F:carbohydrate derivative binding"/>
    <property type="evidence" value="ECO:0007669"/>
    <property type="project" value="InterPro"/>
</dbReference>
<comment type="subcellular location">
    <subcellularLocation>
        <location evidence="7">Cytoplasm</location>
    </subcellularLocation>
</comment>
<gene>
    <name evidence="7" type="primary">pgi</name>
    <name evidence="9" type="ORF">A8C75_15050</name>
</gene>
<comment type="function">
    <text evidence="7">Catalyzes the reversible isomerization of glucose-6-phosphate to fructose-6-phosphate.</text>
</comment>
<keyword evidence="7" id="KW-0963">Cytoplasm</keyword>
<keyword evidence="4 7" id="KW-0324">Glycolysis</keyword>
<dbReference type="EMBL" id="CP015839">
    <property type="protein sequence ID" value="ANG63665.1"/>
    <property type="molecule type" value="Genomic_DNA"/>
</dbReference>
<comment type="catalytic activity">
    <reaction evidence="6 7 8">
        <text>alpha-D-glucose 6-phosphate = beta-D-fructose 6-phosphate</text>
        <dbReference type="Rhea" id="RHEA:11816"/>
        <dbReference type="ChEBI" id="CHEBI:57634"/>
        <dbReference type="ChEBI" id="CHEBI:58225"/>
        <dbReference type="EC" id="5.3.1.9"/>
    </reaction>
</comment>
<dbReference type="InterPro" id="IPR035476">
    <property type="entry name" value="SIS_PGI_1"/>
</dbReference>
<dbReference type="EC" id="5.3.1.9" evidence="7"/>
<dbReference type="GO" id="GO:0005829">
    <property type="term" value="C:cytosol"/>
    <property type="evidence" value="ECO:0007669"/>
    <property type="project" value="TreeGrafter"/>
</dbReference>
<dbReference type="PROSITE" id="PS51463">
    <property type="entry name" value="P_GLUCOSE_ISOMERASE_3"/>
    <property type="match status" value="1"/>
</dbReference>
<accession>A0A1A9F0I0</accession>
<dbReference type="GO" id="GO:0048029">
    <property type="term" value="F:monosaccharide binding"/>
    <property type="evidence" value="ECO:0007669"/>
    <property type="project" value="TreeGrafter"/>
</dbReference>
<evidence type="ECO:0000256" key="4">
    <source>
        <dbReference type="ARBA" id="ARBA00023152"/>
    </source>
</evidence>
<dbReference type="KEGG" id="mars:A8C75_15050"/>
<dbReference type="PANTHER" id="PTHR11469:SF1">
    <property type="entry name" value="GLUCOSE-6-PHOSPHATE ISOMERASE"/>
    <property type="match status" value="1"/>
</dbReference>
<dbReference type="GO" id="GO:0004347">
    <property type="term" value="F:glucose-6-phosphate isomerase activity"/>
    <property type="evidence" value="ECO:0007669"/>
    <property type="project" value="UniProtKB-UniRule"/>
</dbReference>
<dbReference type="Pfam" id="PF00342">
    <property type="entry name" value="PGI"/>
    <property type="match status" value="1"/>
</dbReference>
<comment type="pathway">
    <text evidence="1 7 8">Carbohydrate degradation; glycolysis; D-glyceraldehyde 3-phosphate and glycerone phosphate from D-glucose: step 2/4.</text>
</comment>
<evidence type="ECO:0000256" key="2">
    <source>
        <dbReference type="ARBA" id="ARBA00006604"/>
    </source>
</evidence>
<dbReference type="InterPro" id="IPR035482">
    <property type="entry name" value="SIS_PGI_2"/>
</dbReference>
<comment type="pathway">
    <text evidence="7">Carbohydrate biosynthesis; gluconeogenesis.</text>
</comment>
<dbReference type="SUPFAM" id="SSF53697">
    <property type="entry name" value="SIS domain"/>
    <property type="match status" value="1"/>
</dbReference>
<evidence type="ECO:0000256" key="5">
    <source>
        <dbReference type="ARBA" id="ARBA00023235"/>
    </source>
</evidence>
<dbReference type="InterPro" id="IPR023096">
    <property type="entry name" value="G6P_Isomerase_C"/>
</dbReference>
<evidence type="ECO:0000256" key="3">
    <source>
        <dbReference type="ARBA" id="ARBA00022432"/>
    </source>
</evidence>
<dbReference type="CDD" id="cd05016">
    <property type="entry name" value="SIS_PGI_2"/>
    <property type="match status" value="1"/>
</dbReference>
<evidence type="ECO:0000313" key="10">
    <source>
        <dbReference type="Proteomes" id="UP000078070"/>
    </source>
</evidence>
<dbReference type="RefSeq" id="WP_067384110.1">
    <property type="nucleotide sequence ID" value="NZ_CP015839.1"/>
</dbReference>
<reference evidence="9 10" key="2">
    <citation type="journal article" date="2018" name="Int. J. Syst. Evol. Microbiol.">
        <title>Marinobacterium aestuarii sp. nov., a benzene-degrading marine bacterium isolated from estuary sediment.</title>
        <authorList>
            <person name="Bae S.S."/>
            <person name="Jung J."/>
            <person name="Chung D."/>
            <person name="Baek K."/>
        </authorList>
    </citation>
    <scope>NUCLEOTIDE SEQUENCE [LARGE SCALE GENOMIC DNA]</scope>
    <source>
        <strain evidence="9 10">ST58-10</strain>
    </source>
</reference>
<dbReference type="PANTHER" id="PTHR11469">
    <property type="entry name" value="GLUCOSE-6-PHOSPHATE ISOMERASE"/>
    <property type="match status" value="1"/>
</dbReference>
<dbReference type="InterPro" id="IPR001672">
    <property type="entry name" value="G6P_Isomerase"/>
</dbReference>
<dbReference type="GO" id="GO:0006094">
    <property type="term" value="P:gluconeogenesis"/>
    <property type="evidence" value="ECO:0007669"/>
    <property type="project" value="UniProtKB-UniRule"/>
</dbReference>
<dbReference type="Gene3D" id="3.40.50.10490">
    <property type="entry name" value="Glucose-6-phosphate isomerase like protein, domain 1"/>
    <property type="match status" value="2"/>
</dbReference>
<dbReference type="GO" id="GO:0051156">
    <property type="term" value="P:glucose 6-phosphate metabolic process"/>
    <property type="evidence" value="ECO:0007669"/>
    <property type="project" value="TreeGrafter"/>
</dbReference>
<name>A0A1A9F0I0_9GAMM</name>
<dbReference type="GO" id="GO:0006096">
    <property type="term" value="P:glycolytic process"/>
    <property type="evidence" value="ECO:0007669"/>
    <property type="project" value="UniProtKB-UniRule"/>
</dbReference>
<dbReference type="CDD" id="cd05015">
    <property type="entry name" value="SIS_PGI_1"/>
    <property type="match status" value="1"/>
</dbReference>
<evidence type="ECO:0000256" key="7">
    <source>
        <dbReference type="HAMAP-Rule" id="MF_00473"/>
    </source>
</evidence>
<comment type="similarity">
    <text evidence="2 7 8">Belongs to the GPI family.</text>
</comment>
<dbReference type="HAMAP" id="MF_00473">
    <property type="entry name" value="G6P_isomerase"/>
    <property type="match status" value="1"/>
</dbReference>
<dbReference type="AlphaFoldDB" id="A0A1A9F0I0"/>
<proteinExistence type="inferred from homology"/>
<evidence type="ECO:0000256" key="6">
    <source>
        <dbReference type="ARBA" id="ARBA00029321"/>
    </source>
</evidence>
<dbReference type="UniPathway" id="UPA00109">
    <property type="reaction ID" value="UER00181"/>
</dbReference>
<evidence type="ECO:0000256" key="8">
    <source>
        <dbReference type="RuleBase" id="RU000612"/>
    </source>
</evidence>
<dbReference type="PROSITE" id="PS00174">
    <property type="entry name" value="P_GLUCOSE_ISOMERASE_2"/>
    <property type="match status" value="1"/>
</dbReference>
<feature type="active site" evidence="7">
    <location>
        <position position="385"/>
    </location>
</feature>
<dbReference type="NCBIfam" id="NF001211">
    <property type="entry name" value="PRK00179.1"/>
    <property type="match status" value="1"/>
</dbReference>
<sequence length="547" mass="60086">MNSDTAWQALEAHAAELQSRHLKDLLADSGRFESLNYAHEGLLLDLSRQRLLPQTVDQLMELAHACDLPGWIEALFQGEAVNNTEQRPALHTALRLPASATLQVAGEDVVPKVHANLARMAQMVDLLHSGQWRGYTGEAIDTVVNIGVGGSDLGPMMACRALDEFEPEQAKSIEVHFVSSMDGSQLAALLEQLNPATTLFIVSSKSFTTMDTLANAATARRWLQEASDLRDEVLVSRHFIAVTASPDKARQWGIPLASQLHFWDWTGGRYSMWSTIGLPIALKIGIENFQQLLAGAHSLDEHFRHAPLQQNLPVLLAMIGIWNINFLDIHAHAILPYDGRLAHLPAYLEQLEMESNGKSVCRDGSASTHRTCPVLWGEVGPNAQHAFYQLLHQGTEPVMCDFVVSARRYTGQRETLQRQHQLALANCLAQARVLALGDAALGADQGSSQPWQRYRGNQPSTVILLDELTPRALGSLIALYEHKVFVQSVIWGINPFDQWGVELGKTMATQLLQVLDSGDHPRASFDQATNGLLAAIGARRKDAGASS</sequence>
<dbReference type="PRINTS" id="PR00662">
    <property type="entry name" value="G6PISOMERASE"/>
</dbReference>
<dbReference type="Proteomes" id="UP000078070">
    <property type="component" value="Chromosome"/>
</dbReference>
<dbReference type="Gene3D" id="1.10.1390.10">
    <property type="match status" value="1"/>
</dbReference>
<feature type="active site" description="Proton donor" evidence="7">
    <location>
        <position position="354"/>
    </location>
</feature>
<protein>
    <recommendedName>
        <fullName evidence="7">Glucose-6-phosphate isomerase</fullName>
        <shortName evidence="7">GPI</shortName>
        <ecNumber evidence="7">5.3.1.9</ecNumber>
    </recommendedName>
    <alternativeName>
        <fullName evidence="7">Phosphoglucose isomerase</fullName>
        <shortName evidence="7">PGI</shortName>
    </alternativeName>
    <alternativeName>
        <fullName evidence="7">Phosphohexose isomerase</fullName>
        <shortName evidence="7">PHI</shortName>
    </alternativeName>
</protein>
<dbReference type="InterPro" id="IPR046348">
    <property type="entry name" value="SIS_dom_sf"/>
</dbReference>
<keyword evidence="5 7" id="KW-0413">Isomerase</keyword>
<keyword evidence="10" id="KW-1185">Reference proteome</keyword>
<organism evidence="9 10">
    <name type="scientific">Marinobacterium aestuarii</name>
    <dbReference type="NCBI Taxonomy" id="1821621"/>
    <lineage>
        <taxon>Bacteria</taxon>
        <taxon>Pseudomonadati</taxon>
        <taxon>Pseudomonadota</taxon>
        <taxon>Gammaproteobacteria</taxon>
        <taxon>Oceanospirillales</taxon>
        <taxon>Oceanospirillaceae</taxon>
        <taxon>Marinobacterium</taxon>
    </lineage>
</organism>
<reference evidence="10" key="1">
    <citation type="submission" date="2016-05" db="EMBL/GenBank/DDBJ databases">
        <authorList>
            <person name="Baek K."/>
            <person name="Yang S.-J."/>
        </authorList>
    </citation>
    <scope>NUCLEOTIDE SEQUENCE [LARGE SCALE GENOMIC DNA]</scope>
    <source>
        <strain evidence="10">ST58-10</strain>
    </source>
</reference>
<dbReference type="STRING" id="1821621.A8C75_15050"/>
<dbReference type="InterPro" id="IPR018189">
    <property type="entry name" value="Phosphoglucose_isomerase_CS"/>
</dbReference>
<evidence type="ECO:0000313" key="9">
    <source>
        <dbReference type="EMBL" id="ANG63665.1"/>
    </source>
</evidence>
<dbReference type="UniPathway" id="UPA00138"/>
<dbReference type="OrthoDB" id="140919at2"/>